<dbReference type="PATRIC" id="fig|1603606.3.peg.2941"/>
<evidence type="ECO:0000256" key="1">
    <source>
        <dbReference type="SAM" id="Coils"/>
    </source>
</evidence>
<feature type="coiled-coil region" evidence="1">
    <location>
        <begin position="66"/>
        <end position="121"/>
    </location>
</feature>
<keyword evidence="1" id="KW-0175">Coiled coil</keyword>
<organism evidence="2 3">
    <name type="scientific">Desulfuromonas soudanensis</name>
    <dbReference type="NCBI Taxonomy" id="1603606"/>
    <lineage>
        <taxon>Bacteria</taxon>
        <taxon>Pseudomonadati</taxon>
        <taxon>Thermodesulfobacteriota</taxon>
        <taxon>Desulfuromonadia</taxon>
        <taxon>Desulfuromonadales</taxon>
        <taxon>Desulfuromonadaceae</taxon>
        <taxon>Desulfuromonas</taxon>
    </lineage>
</organism>
<proteinExistence type="predicted"/>
<gene>
    <name evidence="2" type="ORF">DSOUD_2708</name>
</gene>
<dbReference type="Proteomes" id="UP000057158">
    <property type="component" value="Chromosome"/>
</dbReference>
<dbReference type="AlphaFoldDB" id="A0A0M4D2Z6"/>
<sequence>MPILILILTLLLTGGCAAVNRLDTRTADTATTLFIQGVHEVAEGGKSPAFETLRKDYPDSPWNAEARALLDMMKEQSQRLAKLQQDKTRCRRDYDQLMQKNNQLQADQEKLKNLMIEIEKRTK</sequence>
<keyword evidence="3" id="KW-1185">Reference proteome</keyword>
<dbReference type="STRING" id="1603606.DSOUD_2708"/>
<evidence type="ECO:0000313" key="2">
    <source>
        <dbReference type="EMBL" id="ALC17458.1"/>
    </source>
</evidence>
<evidence type="ECO:0000313" key="3">
    <source>
        <dbReference type="Proteomes" id="UP000057158"/>
    </source>
</evidence>
<dbReference type="OrthoDB" id="5396374at2"/>
<protein>
    <submittedName>
        <fullName evidence="2">Uncharacterized protein</fullName>
    </submittedName>
</protein>
<reference evidence="2 3" key="1">
    <citation type="submission" date="2015-07" db="EMBL/GenBank/DDBJ databases">
        <title>Isolation and Genomic Characterization of a Novel Halophilic Metal-Reducing Deltaproteobacterium from the Deep Subsurface.</title>
        <authorList>
            <person name="Badalamenti J.P."/>
            <person name="Summers Z.M."/>
            <person name="Gralnick J.A."/>
            <person name="Bond D.R."/>
        </authorList>
    </citation>
    <scope>NUCLEOTIDE SEQUENCE [LARGE SCALE GENOMIC DNA]</scope>
    <source>
        <strain evidence="2 3">WTL</strain>
    </source>
</reference>
<dbReference type="KEGG" id="des:DSOUD_2708"/>
<dbReference type="EMBL" id="CP010802">
    <property type="protein sequence ID" value="ALC17458.1"/>
    <property type="molecule type" value="Genomic_DNA"/>
</dbReference>
<name>A0A0M4D2Z6_9BACT</name>
<accession>A0A0M4D2Z6</accession>
<dbReference type="RefSeq" id="WP_053551463.1">
    <property type="nucleotide sequence ID" value="NZ_CP010802.1"/>
</dbReference>